<proteinExistence type="predicted"/>
<comment type="caution">
    <text evidence="1">The sequence shown here is derived from an EMBL/GenBank/DDBJ whole genome shotgun (WGS) entry which is preliminary data.</text>
</comment>
<reference evidence="1" key="1">
    <citation type="submission" date="2019-12" db="EMBL/GenBank/DDBJ databases">
        <title>Genome sequencing and annotation of Brassica cretica.</title>
        <authorList>
            <person name="Studholme D.J."/>
            <person name="Sarris P."/>
        </authorList>
    </citation>
    <scope>NUCLEOTIDE SEQUENCE</scope>
    <source>
        <strain evidence="1">PFS-109/04</strain>
        <tissue evidence="1">Leaf</tissue>
    </source>
</reference>
<evidence type="ECO:0000313" key="1">
    <source>
        <dbReference type="EMBL" id="KAF3522527.1"/>
    </source>
</evidence>
<name>A0A8S9PI75_BRACR</name>
<accession>A0A8S9PI75</accession>
<sequence length="62" mass="7451">MMINSMEELDRIKETKKRSGKMGIIPYAARLRFRSRFRSSIDSYCFAHEAFSDRSRFDCFFL</sequence>
<gene>
    <name evidence="1" type="ORF">F2Q69_00048797</name>
</gene>
<dbReference type="AlphaFoldDB" id="A0A8S9PI75"/>
<dbReference type="Proteomes" id="UP000712600">
    <property type="component" value="Unassembled WGS sequence"/>
</dbReference>
<organism evidence="1 2">
    <name type="scientific">Brassica cretica</name>
    <name type="common">Mustard</name>
    <dbReference type="NCBI Taxonomy" id="69181"/>
    <lineage>
        <taxon>Eukaryota</taxon>
        <taxon>Viridiplantae</taxon>
        <taxon>Streptophyta</taxon>
        <taxon>Embryophyta</taxon>
        <taxon>Tracheophyta</taxon>
        <taxon>Spermatophyta</taxon>
        <taxon>Magnoliopsida</taxon>
        <taxon>eudicotyledons</taxon>
        <taxon>Gunneridae</taxon>
        <taxon>Pentapetalae</taxon>
        <taxon>rosids</taxon>
        <taxon>malvids</taxon>
        <taxon>Brassicales</taxon>
        <taxon>Brassicaceae</taxon>
        <taxon>Brassiceae</taxon>
        <taxon>Brassica</taxon>
    </lineage>
</organism>
<protein>
    <submittedName>
        <fullName evidence="1">Uncharacterized protein</fullName>
    </submittedName>
</protein>
<dbReference type="EMBL" id="QGKX02001347">
    <property type="protein sequence ID" value="KAF3522527.1"/>
    <property type="molecule type" value="Genomic_DNA"/>
</dbReference>
<evidence type="ECO:0000313" key="2">
    <source>
        <dbReference type="Proteomes" id="UP000712600"/>
    </source>
</evidence>